<dbReference type="PROSITE" id="PS51391">
    <property type="entry name" value="CID"/>
    <property type="match status" value="1"/>
</dbReference>
<dbReference type="Proteomes" id="UP000079169">
    <property type="component" value="Unplaced"/>
</dbReference>
<feature type="domain" description="RRM" evidence="5">
    <location>
        <begin position="464"/>
        <end position="536"/>
    </location>
</feature>
<evidence type="ECO:0000313" key="7">
    <source>
        <dbReference type="Proteomes" id="UP000079169"/>
    </source>
</evidence>
<dbReference type="GeneID" id="103506754"/>
<feature type="compositionally biased region" description="Pro residues" evidence="4">
    <location>
        <begin position="1019"/>
        <end position="1055"/>
    </location>
</feature>
<sequence>MDVIKTFNQELSSLYDTKPPISKAKITAITRSAIRAIKFYKHVVQSVEKFIIKCKPEYKVPALYVIDSLVRQSRHQFQDKDVFGPRFARNLKATFQHLYQCPPEDKSKIIRVLNLWQKNEVFTPDIIHPLFDMADPNHPIHRELAEIQARNGVENSKGGIKPSPGSASKHSSDAHNSSSSGKPANQNDLLQQLQHLQSLLQNHGNEKDSKVKFDKKLLDFDYGEEENDEEKNQTAADALGSILNNPEVLRQLQTLQNQTQTQFQKIDFDSLQREREKKEQELAMQEKEFDKHLAATLPKLPFASVCEFKPDDVTSSNSSFQHYNLQSTSAFPNMDMSVPPPGYPKKEQTDYDERVPPFVQTQPSSSVPAPQPVVIDLDKIDSSSDSNDKSYRKRSHRSRSTSRSRRHRSRSDSRSRSSRRRRSRSYDRDREEKVERYFDKEKEAERRKKSLPPFKKNHLAVCSTTLWIGHLSKLVQEEELSDTFGEYGDVVSINLIPPRGCAFVCMNRRQDAAKALYKLKNTKLQGKTITLAWAPGKGMKDKDWKDFWEVQDGVSYIPYDRLSKEIDYDYLEDGGVFDEDTVPLWLKDHLKSIRKKQEDETQNDTETPTVSSTKGDVLPSVGGGEIPTGFIPLPDGPLPSSTEDKPAPSPVTSIAMPLAPVPAVSQASSTGPLPGLAGTHLLMPPFGLPRLLGPMGMAMGPTGLMPNVPLGVPPPGLYKVHQQLLNRMPPPANPFGQNLAGDFPEGMLPLPFGLQHLQPALQPGAVNQTNKEGVDKPAAESLLNVLGGPSGHPFPHLGGQFPPNLPLMSVPPPSIISPSPSAVSTIQNLSVPPPALVKKDEKHEEEDDDVVMEDTESTFPKKDERDGGKEKKEERDDRRGGYKDRERDRDNRDKYRENRDNRDRDGRDNRDNRDNRDRYRDRDKNDRDRDRNDREDRWGGRFNRGGRGGNSNNSSRSRGEDRNSRDSNSRSSRWNQDGNENHDEKSAANDVKPWNKPNNRNNNNNSDSNKSNKDEHMNHPPPNFIGPPPGNNLPPGPPGLMRPPPPHFMRPPGPPHMFGQRNNMDGFRPRFDSPNNRNQDNVEDFEGFPLEHRFPPGGPRRDFDEPNFRPPHDNFPPRGDNFPQRGDNFPQRGDNFPQRGDNFPPRGDNFPPRGDNFPPRGDNFPPRGDNFPPRGPPFMPPQGDNFGGFGPRGPGPMDNFGPRGPPPPFVRPDMHPDFHSSPGGPPRPLMGMRGPHGPDQRRNMDGPPAIEPFRARNPKAFGLRGAGPPPLGAIPRAFRFQGKGPSGDDFDNRPGRKNQWKDQQGDSDHNRNRQNDVEPRTKRSRWGENSEDSNEKDNPDKNDAPSNNADSNNSRDNEVQVSSVTNLSANQEPSSETQKQTVIPDETSVHPEAPITQESNNEIKPDSVKEAAFSNPEPVIQHPEPTSKHSEPTSKQEELPTQGPGDTSENFTKIEETKSSEEIVCDSTVD</sequence>
<reference evidence="8 9" key="1">
    <citation type="submission" date="2025-04" db="UniProtKB">
        <authorList>
            <consortium name="RefSeq"/>
        </authorList>
    </citation>
    <scope>IDENTIFICATION</scope>
</reference>
<dbReference type="InterPro" id="IPR035979">
    <property type="entry name" value="RBD_domain_sf"/>
</dbReference>
<dbReference type="GO" id="GO:0005634">
    <property type="term" value="C:nucleus"/>
    <property type="evidence" value="ECO:0007669"/>
    <property type="project" value="TreeGrafter"/>
</dbReference>
<evidence type="ECO:0000259" key="6">
    <source>
        <dbReference type="PROSITE" id="PS51391"/>
    </source>
</evidence>
<feature type="compositionally biased region" description="Polar residues" evidence="4">
    <location>
        <begin position="604"/>
        <end position="614"/>
    </location>
</feature>
<dbReference type="Gene3D" id="3.30.70.330">
    <property type="match status" value="1"/>
</dbReference>
<feature type="compositionally biased region" description="Low complexity" evidence="4">
    <location>
        <begin position="995"/>
        <end position="1009"/>
    </location>
</feature>
<evidence type="ECO:0000313" key="9">
    <source>
        <dbReference type="RefSeq" id="XP_026677549.1"/>
    </source>
</evidence>
<dbReference type="CDD" id="cd12227">
    <property type="entry name" value="RRM_SCAF4_SCAF8"/>
    <property type="match status" value="1"/>
</dbReference>
<keyword evidence="3" id="KW-0175">Coiled coil</keyword>
<proteinExistence type="predicted"/>
<dbReference type="FunFam" id="1.25.40.90:FF:000004">
    <property type="entry name" value="splicing factor, arginine/serine-rich 15"/>
    <property type="match status" value="1"/>
</dbReference>
<dbReference type="InterPro" id="IPR012677">
    <property type="entry name" value="Nucleotide-bd_a/b_plait_sf"/>
</dbReference>
<accession>A0A1S3CWU5</accession>
<name>A0A1S3CWU5_DIACI</name>
<dbReference type="KEGG" id="dci:103506754"/>
<dbReference type="OMA" id="FPPRGDN"/>
<feature type="compositionally biased region" description="Basic and acidic residues" evidence="4">
    <location>
        <begin position="344"/>
        <end position="355"/>
    </location>
</feature>
<evidence type="ECO:0000256" key="3">
    <source>
        <dbReference type="SAM" id="Coils"/>
    </source>
</evidence>
<feature type="compositionally biased region" description="Basic and acidic residues" evidence="4">
    <location>
        <begin position="859"/>
        <end position="939"/>
    </location>
</feature>
<protein>
    <submittedName>
        <fullName evidence="8">Splicing factor, arginine/serine-rich 15 isoform X1</fullName>
    </submittedName>
    <submittedName>
        <fullName evidence="9">Splicing factor, arginine/serine-rich 15 isoform X2</fullName>
    </submittedName>
</protein>
<gene>
    <name evidence="8 9" type="primary">LOC103506754</name>
</gene>
<feature type="compositionally biased region" description="Basic and acidic residues" evidence="4">
    <location>
        <begin position="1089"/>
        <end position="1112"/>
    </location>
</feature>
<feature type="compositionally biased region" description="Basic and acidic residues" evidence="4">
    <location>
        <begin position="957"/>
        <end position="968"/>
    </location>
</feature>
<feature type="compositionally biased region" description="Low complexity" evidence="4">
    <location>
        <begin position="359"/>
        <end position="375"/>
    </location>
</feature>
<feature type="compositionally biased region" description="Acidic residues" evidence="4">
    <location>
        <begin position="843"/>
        <end position="856"/>
    </location>
</feature>
<dbReference type="GO" id="GO:0003723">
    <property type="term" value="F:RNA binding"/>
    <property type="evidence" value="ECO:0007669"/>
    <property type="project" value="UniProtKB-UniRule"/>
</dbReference>
<dbReference type="STRING" id="121845.A0A1S3CWU5"/>
<feature type="compositionally biased region" description="Basic and acidic residues" evidence="4">
    <location>
        <begin position="1452"/>
        <end position="1461"/>
    </location>
</feature>
<dbReference type="PROSITE" id="PS50102">
    <property type="entry name" value="RRM"/>
    <property type="match status" value="1"/>
</dbReference>
<evidence type="ECO:0000256" key="4">
    <source>
        <dbReference type="SAM" id="MobiDB-lite"/>
    </source>
</evidence>
<dbReference type="SMART" id="SM00360">
    <property type="entry name" value="RRM"/>
    <property type="match status" value="1"/>
</dbReference>
<evidence type="ECO:0000256" key="1">
    <source>
        <dbReference type="ARBA" id="ARBA00022884"/>
    </source>
</evidence>
<feature type="compositionally biased region" description="Basic residues" evidence="4">
    <location>
        <begin position="391"/>
        <end position="409"/>
    </location>
</feature>
<evidence type="ECO:0000313" key="8">
    <source>
        <dbReference type="RefSeq" id="XP_008469376.1"/>
    </source>
</evidence>
<feature type="compositionally biased region" description="Basic and acidic residues" evidence="4">
    <location>
        <begin position="1425"/>
        <end position="1438"/>
    </location>
</feature>
<dbReference type="RefSeq" id="XP_026677549.1">
    <property type="nucleotide sequence ID" value="XM_026821748.1"/>
</dbReference>
<feature type="compositionally biased region" description="Low complexity" evidence="4">
    <location>
        <begin position="166"/>
        <end position="185"/>
    </location>
</feature>
<dbReference type="SUPFAM" id="SSF48464">
    <property type="entry name" value="ENTH/VHS domain"/>
    <property type="match status" value="1"/>
</dbReference>
<dbReference type="RefSeq" id="XP_008469376.1">
    <property type="nucleotide sequence ID" value="XM_008471154.3"/>
</dbReference>
<dbReference type="InterPro" id="IPR051485">
    <property type="entry name" value="SR-CTD_assoc_factor"/>
</dbReference>
<dbReference type="PANTHER" id="PTHR23140:SF4">
    <property type="entry name" value="PROTEIN CBR-NRD-1"/>
    <property type="match status" value="1"/>
</dbReference>
<feature type="region of interest" description="Disordered" evidence="4">
    <location>
        <begin position="832"/>
        <end position="1470"/>
    </location>
</feature>
<dbReference type="SUPFAM" id="SSF54928">
    <property type="entry name" value="RNA-binding domain, RBD"/>
    <property type="match status" value="1"/>
</dbReference>
<feature type="coiled-coil region" evidence="3">
    <location>
        <begin position="268"/>
        <end position="295"/>
    </location>
</feature>
<dbReference type="InterPro" id="IPR008942">
    <property type="entry name" value="ENTH_VHS"/>
</dbReference>
<keyword evidence="7" id="KW-1185">Reference proteome</keyword>
<keyword evidence="1 2" id="KW-0694">RNA-binding</keyword>
<evidence type="ECO:0000256" key="2">
    <source>
        <dbReference type="PROSITE-ProRule" id="PRU00176"/>
    </source>
</evidence>
<feature type="region of interest" description="Disordered" evidence="4">
    <location>
        <begin position="154"/>
        <end position="185"/>
    </location>
</feature>
<dbReference type="Gene3D" id="1.25.40.90">
    <property type="match status" value="1"/>
</dbReference>
<feature type="compositionally biased region" description="Basic and acidic residues" evidence="4">
    <location>
        <begin position="1290"/>
        <end position="1343"/>
    </location>
</feature>
<dbReference type="SMART" id="SM00582">
    <property type="entry name" value="RPR"/>
    <property type="match status" value="1"/>
</dbReference>
<feature type="region of interest" description="Disordered" evidence="4">
    <location>
        <begin position="330"/>
        <end position="433"/>
    </location>
</feature>
<dbReference type="PANTHER" id="PTHR23140">
    <property type="entry name" value="RNA PROCESSING PROTEIN LD23810P"/>
    <property type="match status" value="1"/>
</dbReference>
<dbReference type="InterPro" id="IPR000504">
    <property type="entry name" value="RRM_dom"/>
</dbReference>
<feature type="region of interest" description="Disordered" evidence="4">
    <location>
        <begin position="594"/>
        <end position="621"/>
    </location>
</feature>
<organism evidence="7 8">
    <name type="scientific">Diaphorina citri</name>
    <name type="common">Asian citrus psyllid</name>
    <dbReference type="NCBI Taxonomy" id="121845"/>
    <lineage>
        <taxon>Eukaryota</taxon>
        <taxon>Metazoa</taxon>
        <taxon>Ecdysozoa</taxon>
        <taxon>Arthropoda</taxon>
        <taxon>Hexapoda</taxon>
        <taxon>Insecta</taxon>
        <taxon>Pterygota</taxon>
        <taxon>Neoptera</taxon>
        <taxon>Paraneoptera</taxon>
        <taxon>Hemiptera</taxon>
        <taxon>Sternorrhyncha</taxon>
        <taxon>Psylloidea</taxon>
        <taxon>Psyllidae</taxon>
        <taxon>Diaphorininae</taxon>
        <taxon>Diaphorina</taxon>
    </lineage>
</organism>
<feature type="domain" description="CID" evidence="6">
    <location>
        <begin position="1"/>
        <end position="138"/>
    </location>
</feature>
<evidence type="ECO:0000259" key="5">
    <source>
        <dbReference type="PROSITE" id="PS50102"/>
    </source>
</evidence>
<feature type="compositionally biased region" description="Polar residues" evidence="4">
    <location>
        <begin position="1359"/>
        <end position="1381"/>
    </location>
</feature>
<dbReference type="InterPro" id="IPR006569">
    <property type="entry name" value="CID_dom"/>
</dbReference>
<feature type="compositionally biased region" description="Basic and acidic residues" evidence="4">
    <location>
        <begin position="376"/>
        <end position="390"/>
    </location>
</feature>
<dbReference type="PaxDb" id="121845-A0A1S3CWU5"/>
<dbReference type="Pfam" id="PF04818">
    <property type="entry name" value="CID"/>
    <property type="match status" value="1"/>
</dbReference>
<dbReference type="Pfam" id="PF00076">
    <property type="entry name" value="RRM_1"/>
    <property type="match status" value="1"/>
</dbReference>
<dbReference type="OrthoDB" id="79367at2759"/>
<feature type="compositionally biased region" description="Basic and acidic residues" evidence="4">
    <location>
        <begin position="424"/>
        <end position="433"/>
    </location>
</feature>
<dbReference type="CDD" id="cd16983">
    <property type="entry name" value="CID_SCAF8_like"/>
    <property type="match status" value="1"/>
</dbReference>